<evidence type="ECO:0000313" key="8">
    <source>
        <dbReference type="EMBL" id="CAG9863522.1"/>
    </source>
</evidence>
<comment type="similarity">
    <text evidence="2">Belongs to the UPF0669 family.</text>
</comment>
<feature type="signal peptide" evidence="7">
    <location>
        <begin position="1"/>
        <end position="19"/>
    </location>
</feature>
<dbReference type="InterPro" id="IPR031420">
    <property type="entry name" value="UPF0669"/>
</dbReference>
<keyword evidence="5" id="KW-0325">Glycoprotein</keyword>
<protein>
    <submittedName>
        <fullName evidence="8">Uncharacterized protein</fullName>
    </submittedName>
</protein>
<reference evidence="8" key="1">
    <citation type="submission" date="2022-01" db="EMBL/GenBank/DDBJ databases">
        <authorList>
            <person name="King R."/>
        </authorList>
    </citation>
    <scope>NUCLEOTIDE SEQUENCE</scope>
</reference>
<dbReference type="Pfam" id="PF17065">
    <property type="entry name" value="UPF0669"/>
    <property type="match status" value="1"/>
</dbReference>
<evidence type="ECO:0000256" key="1">
    <source>
        <dbReference type="ARBA" id="ARBA00004613"/>
    </source>
</evidence>
<organism evidence="8 9">
    <name type="scientific">Phyllotreta striolata</name>
    <name type="common">Striped flea beetle</name>
    <name type="synonym">Crioceris striolata</name>
    <dbReference type="NCBI Taxonomy" id="444603"/>
    <lineage>
        <taxon>Eukaryota</taxon>
        <taxon>Metazoa</taxon>
        <taxon>Ecdysozoa</taxon>
        <taxon>Arthropoda</taxon>
        <taxon>Hexapoda</taxon>
        <taxon>Insecta</taxon>
        <taxon>Pterygota</taxon>
        <taxon>Neoptera</taxon>
        <taxon>Endopterygota</taxon>
        <taxon>Coleoptera</taxon>
        <taxon>Polyphaga</taxon>
        <taxon>Cucujiformia</taxon>
        <taxon>Chrysomeloidea</taxon>
        <taxon>Chrysomelidae</taxon>
        <taxon>Galerucinae</taxon>
        <taxon>Alticini</taxon>
        <taxon>Phyllotreta</taxon>
    </lineage>
</organism>
<dbReference type="Proteomes" id="UP001153712">
    <property type="component" value="Chromosome 6"/>
</dbReference>
<dbReference type="EMBL" id="OU900099">
    <property type="protein sequence ID" value="CAG9863522.1"/>
    <property type="molecule type" value="Genomic_DNA"/>
</dbReference>
<comment type="subcellular location">
    <subcellularLocation>
        <location evidence="1">Secreted</location>
    </subcellularLocation>
</comment>
<feature type="region of interest" description="Disordered" evidence="6">
    <location>
        <begin position="145"/>
        <end position="179"/>
    </location>
</feature>
<sequence>MINILIKLLSLLLYSRTEFRDNFNSDLELLGYKYGLIGNESFDYYYIYHSGNIVISLTTREGDADLYISQTAVYPTFYPDNYDLHSATCGLDSIEIPSNFETPIAVGIYGHSGHEVSNYVLEVYKNPRTEGQAFAVILDELPESKEDSNSNYRKDDEGESSRKQRDKDSERKKKAKQAASTAIGFSSLLEIIGLIFL</sequence>
<evidence type="ECO:0000313" key="9">
    <source>
        <dbReference type="Proteomes" id="UP001153712"/>
    </source>
</evidence>
<dbReference type="AlphaFoldDB" id="A0A9N9XVE3"/>
<keyword evidence="3" id="KW-0964">Secreted</keyword>
<evidence type="ECO:0000256" key="7">
    <source>
        <dbReference type="SAM" id="SignalP"/>
    </source>
</evidence>
<accession>A0A9N9XVE3</accession>
<keyword evidence="4 7" id="KW-0732">Signal</keyword>
<feature type="chain" id="PRO_5040368400" evidence="7">
    <location>
        <begin position="20"/>
        <end position="197"/>
    </location>
</feature>
<evidence type="ECO:0000256" key="2">
    <source>
        <dbReference type="ARBA" id="ARBA00008960"/>
    </source>
</evidence>
<dbReference type="PANTHER" id="PTHR31703:SF2">
    <property type="entry name" value="UPF0669 PROTEIN C6ORF120"/>
    <property type="match status" value="1"/>
</dbReference>
<gene>
    <name evidence="8" type="ORF">PHYEVI_LOCUS9808</name>
</gene>
<keyword evidence="9" id="KW-1185">Reference proteome</keyword>
<dbReference type="GO" id="GO:0005576">
    <property type="term" value="C:extracellular region"/>
    <property type="evidence" value="ECO:0007669"/>
    <property type="project" value="UniProtKB-SubCell"/>
</dbReference>
<feature type="compositionally biased region" description="Basic and acidic residues" evidence="6">
    <location>
        <begin position="145"/>
        <end position="171"/>
    </location>
</feature>
<evidence type="ECO:0000256" key="3">
    <source>
        <dbReference type="ARBA" id="ARBA00022525"/>
    </source>
</evidence>
<evidence type="ECO:0000256" key="4">
    <source>
        <dbReference type="ARBA" id="ARBA00022729"/>
    </source>
</evidence>
<evidence type="ECO:0000256" key="6">
    <source>
        <dbReference type="SAM" id="MobiDB-lite"/>
    </source>
</evidence>
<dbReference type="OrthoDB" id="10046613at2759"/>
<evidence type="ECO:0000256" key="5">
    <source>
        <dbReference type="ARBA" id="ARBA00023180"/>
    </source>
</evidence>
<dbReference type="PANTHER" id="PTHR31703">
    <property type="entry name" value="UPF0669 PROTEIN C6ORF120"/>
    <property type="match status" value="1"/>
</dbReference>
<name>A0A9N9XVE3_PHYSR</name>
<proteinExistence type="inferred from homology"/>